<evidence type="ECO:0008006" key="3">
    <source>
        <dbReference type="Google" id="ProtNLM"/>
    </source>
</evidence>
<accession>A0A6A6Q2T0</accession>
<dbReference type="Gene3D" id="3.40.30.10">
    <property type="entry name" value="Glutaredoxin"/>
    <property type="match status" value="1"/>
</dbReference>
<dbReference type="EMBL" id="MU001632">
    <property type="protein sequence ID" value="KAF2486562.1"/>
    <property type="molecule type" value="Genomic_DNA"/>
</dbReference>
<dbReference type="InterPro" id="IPR036249">
    <property type="entry name" value="Thioredoxin-like_sf"/>
</dbReference>
<evidence type="ECO:0000313" key="1">
    <source>
        <dbReference type="EMBL" id="KAF2486562.1"/>
    </source>
</evidence>
<keyword evidence="2" id="KW-1185">Reference proteome</keyword>
<protein>
    <recommendedName>
        <fullName evidence="3">Thioredoxin domain-containing protein</fullName>
    </recommendedName>
</protein>
<dbReference type="SUPFAM" id="SSF52833">
    <property type="entry name" value="Thioredoxin-like"/>
    <property type="match status" value="1"/>
</dbReference>
<sequence>MSSSVTQITNRQSHDAVVDASATTPTIIYVSNSALPICQTFTPQYEALAAKHGGAAKFTQMEITSDTSDMFKFGPNQLPVLVLLSRGPWSRTLMSPSVEVLEKGVEEMLAREGK</sequence>
<name>A0A6A6Q2T0_9PEZI</name>
<dbReference type="Proteomes" id="UP000799767">
    <property type="component" value="Unassembled WGS sequence"/>
</dbReference>
<evidence type="ECO:0000313" key="2">
    <source>
        <dbReference type="Proteomes" id="UP000799767"/>
    </source>
</evidence>
<proteinExistence type="predicted"/>
<organism evidence="1 2">
    <name type="scientific">Neohortaea acidophila</name>
    <dbReference type="NCBI Taxonomy" id="245834"/>
    <lineage>
        <taxon>Eukaryota</taxon>
        <taxon>Fungi</taxon>
        <taxon>Dikarya</taxon>
        <taxon>Ascomycota</taxon>
        <taxon>Pezizomycotina</taxon>
        <taxon>Dothideomycetes</taxon>
        <taxon>Dothideomycetidae</taxon>
        <taxon>Mycosphaerellales</taxon>
        <taxon>Teratosphaeriaceae</taxon>
        <taxon>Neohortaea</taxon>
    </lineage>
</organism>
<dbReference type="AlphaFoldDB" id="A0A6A6Q2T0"/>
<reference evidence="1" key="1">
    <citation type="journal article" date="2020" name="Stud. Mycol.">
        <title>101 Dothideomycetes genomes: a test case for predicting lifestyles and emergence of pathogens.</title>
        <authorList>
            <person name="Haridas S."/>
            <person name="Albert R."/>
            <person name="Binder M."/>
            <person name="Bloem J."/>
            <person name="Labutti K."/>
            <person name="Salamov A."/>
            <person name="Andreopoulos B."/>
            <person name="Baker S."/>
            <person name="Barry K."/>
            <person name="Bills G."/>
            <person name="Bluhm B."/>
            <person name="Cannon C."/>
            <person name="Castanera R."/>
            <person name="Culley D."/>
            <person name="Daum C."/>
            <person name="Ezra D."/>
            <person name="Gonzalez J."/>
            <person name="Henrissat B."/>
            <person name="Kuo A."/>
            <person name="Liang C."/>
            <person name="Lipzen A."/>
            <person name="Lutzoni F."/>
            <person name="Magnuson J."/>
            <person name="Mondo S."/>
            <person name="Nolan M."/>
            <person name="Ohm R."/>
            <person name="Pangilinan J."/>
            <person name="Park H.-J."/>
            <person name="Ramirez L."/>
            <person name="Alfaro M."/>
            <person name="Sun H."/>
            <person name="Tritt A."/>
            <person name="Yoshinaga Y."/>
            <person name="Zwiers L.-H."/>
            <person name="Turgeon B."/>
            <person name="Goodwin S."/>
            <person name="Spatafora J."/>
            <person name="Crous P."/>
            <person name="Grigoriev I."/>
        </authorList>
    </citation>
    <scope>NUCLEOTIDE SEQUENCE</scope>
    <source>
        <strain evidence="1">CBS 113389</strain>
    </source>
</reference>
<dbReference type="GeneID" id="54477609"/>
<dbReference type="OrthoDB" id="3548723at2759"/>
<gene>
    <name evidence="1" type="ORF">BDY17DRAFT_321343</name>
</gene>
<dbReference type="RefSeq" id="XP_033593131.1">
    <property type="nucleotide sequence ID" value="XM_033736607.1"/>
</dbReference>